<evidence type="ECO:0000313" key="8">
    <source>
        <dbReference type="EMBL" id="EID56420.1"/>
    </source>
</evidence>
<proteinExistence type="inferred from homology"/>
<keyword evidence="3 7" id="KW-0479">Metal-binding</keyword>
<dbReference type="PANTHER" id="PTHR46696">
    <property type="entry name" value="P450, PUTATIVE (EUROFUNG)-RELATED"/>
    <property type="match status" value="1"/>
</dbReference>
<dbReference type="GO" id="GO:0005506">
    <property type="term" value="F:iron ion binding"/>
    <property type="evidence" value="ECO:0007669"/>
    <property type="project" value="InterPro"/>
</dbReference>
<dbReference type="AlphaFoldDB" id="I0V8G7"/>
<dbReference type="Pfam" id="PF00067">
    <property type="entry name" value="p450"/>
    <property type="match status" value="1"/>
</dbReference>
<dbReference type="SUPFAM" id="SSF48264">
    <property type="entry name" value="Cytochrome P450"/>
    <property type="match status" value="1"/>
</dbReference>
<keyword evidence="5 7" id="KW-0408">Iron</keyword>
<keyword evidence="4 7" id="KW-0560">Oxidoreductase</keyword>
<dbReference type="InterPro" id="IPR017972">
    <property type="entry name" value="Cyt_P450_CS"/>
</dbReference>
<dbReference type="GO" id="GO:0004497">
    <property type="term" value="F:monooxygenase activity"/>
    <property type="evidence" value="ECO:0007669"/>
    <property type="project" value="UniProtKB-KW"/>
</dbReference>
<dbReference type="PRINTS" id="PR00359">
    <property type="entry name" value="BP450"/>
</dbReference>
<dbReference type="PROSITE" id="PS00086">
    <property type="entry name" value="CYTOCHROME_P450"/>
    <property type="match status" value="1"/>
</dbReference>
<dbReference type="PANTHER" id="PTHR46696:SF1">
    <property type="entry name" value="CYTOCHROME P450 YJIB-RELATED"/>
    <property type="match status" value="1"/>
</dbReference>
<organism evidence="8 9">
    <name type="scientific">Saccharomonospora xinjiangensis XJ-54</name>
    <dbReference type="NCBI Taxonomy" id="882086"/>
    <lineage>
        <taxon>Bacteria</taxon>
        <taxon>Bacillati</taxon>
        <taxon>Actinomycetota</taxon>
        <taxon>Actinomycetes</taxon>
        <taxon>Pseudonocardiales</taxon>
        <taxon>Pseudonocardiaceae</taxon>
        <taxon>Saccharomonospora</taxon>
    </lineage>
</organism>
<dbReference type="InterPro" id="IPR002397">
    <property type="entry name" value="Cyt_P450_B"/>
</dbReference>
<dbReference type="HOGENOM" id="CLU_033716_1_2_11"/>
<dbReference type="InterPro" id="IPR001128">
    <property type="entry name" value="Cyt_P450"/>
</dbReference>
<evidence type="ECO:0000313" key="9">
    <source>
        <dbReference type="Proteomes" id="UP000004691"/>
    </source>
</evidence>
<evidence type="ECO:0000256" key="1">
    <source>
        <dbReference type="ARBA" id="ARBA00010617"/>
    </source>
</evidence>
<comment type="similarity">
    <text evidence="1 7">Belongs to the cytochrome P450 family.</text>
</comment>
<protein>
    <submittedName>
        <fullName evidence="8">Cytochrome P450</fullName>
    </submittedName>
</protein>
<dbReference type="STRING" id="882086.SacxiDRAFT_4239"/>
<dbReference type="GO" id="GO:0020037">
    <property type="term" value="F:heme binding"/>
    <property type="evidence" value="ECO:0007669"/>
    <property type="project" value="InterPro"/>
</dbReference>
<evidence type="ECO:0000256" key="5">
    <source>
        <dbReference type="ARBA" id="ARBA00023004"/>
    </source>
</evidence>
<evidence type="ECO:0000256" key="3">
    <source>
        <dbReference type="ARBA" id="ARBA00022723"/>
    </source>
</evidence>
<dbReference type="Proteomes" id="UP000004691">
    <property type="component" value="Unassembled WGS sequence"/>
</dbReference>
<dbReference type="EMBL" id="JH636049">
    <property type="protein sequence ID" value="EID56420.1"/>
    <property type="molecule type" value="Genomic_DNA"/>
</dbReference>
<evidence type="ECO:0000256" key="2">
    <source>
        <dbReference type="ARBA" id="ARBA00022617"/>
    </source>
</evidence>
<dbReference type="FunFam" id="1.10.630.10:FF:000018">
    <property type="entry name" value="Cytochrome P450 monooxygenase"/>
    <property type="match status" value="1"/>
</dbReference>
<dbReference type="Gene3D" id="1.10.630.10">
    <property type="entry name" value="Cytochrome P450"/>
    <property type="match status" value="1"/>
</dbReference>
<keyword evidence="9" id="KW-1185">Reference proteome</keyword>
<dbReference type="eggNOG" id="COG2124">
    <property type="taxonomic scope" value="Bacteria"/>
</dbReference>
<evidence type="ECO:0000256" key="7">
    <source>
        <dbReference type="RuleBase" id="RU000461"/>
    </source>
</evidence>
<reference evidence="8 9" key="1">
    <citation type="submission" date="2012-01" db="EMBL/GenBank/DDBJ databases">
        <title>Improved High-Quality Draft sequence of Saccharomonospora xinjiangensis XJ-54.</title>
        <authorList>
            <consortium name="US DOE Joint Genome Institute"/>
            <person name="Lucas S."/>
            <person name="Han J."/>
            <person name="Lapidus A."/>
            <person name="Cheng J.-F."/>
            <person name="Goodwin L."/>
            <person name="Pitluck S."/>
            <person name="Peters L."/>
            <person name="Mikhailova N."/>
            <person name="Teshima H."/>
            <person name="Detter J.C."/>
            <person name="Han C."/>
            <person name="Tapia R."/>
            <person name="Land M."/>
            <person name="Hauser L."/>
            <person name="Kyrpides N."/>
            <person name="Ivanova N."/>
            <person name="Pagani I."/>
            <person name="Brambilla E.-M."/>
            <person name="Klenk H.-P."/>
            <person name="Woyke T."/>
        </authorList>
    </citation>
    <scope>NUCLEOTIDE SEQUENCE [LARGE SCALE GENOMIC DNA]</scope>
    <source>
        <strain evidence="8 9">XJ-54</strain>
    </source>
</reference>
<name>I0V8G7_9PSEU</name>
<keyword evidence="6 7" id="KW-0503">Monooxygenase</keyword>
<evidence type="ECO:0000256" key="6">
    <source>
        <dbReference type="ARBA" id="ARBA00023033"/>
    </source>
</evidence>
<accession>I0V8G7</accession>
<dbReference type="CDD" id="cd11031">
    <property type="entry name" value="Cyp158A-like"/>
    <property type="match status" value="1"/>
</dbReference>
<dbReference type="InterPro" id="IPR036396">
    <property type="entry name" value="Cyt_P450_sf"/>
</dbReference>
<keyword evidence="2 7" id="KW-0349">Heme</keyword>
<sequence>MDTQSFTLPYERLSPFDPPPAYAELRRRCPVTSATTAAGTPAWVVLGAKEAQRVLSDRRFGIAPKGAQVDTESLLCDGEDHARLRRVISRGFSPRALADLRPRVERLAIEHVTELREAGPPADLVGLVSRPLTLAVITELLGVPVDDRKRFYTWAETVSAVIADDVEGWGQAWAELVAFLGELIEAKRREPADDLLSAMIAVRDADDGRLSDRELVLAAASLLSGGQLTTVNALSIGVVKLLGLGRGLAPWRDERAAETAVEEMLRHQAGISGEAFPRWAHEDVELAGRHIAEGDMVIVRLEAANRDPEVFADPDHFDPERTPNQHLKFGYGPHRCIGAAVARMELVTAVRALAEQLPGLALAGPRESIPWTDHPLDSGPRKVLVTW</sequence>
<gene>
    <name evidence="8" type="ORF">SacxiDRAFT_4239</name>
</gene>
<evidence type="ECO:0000256" key="4">
    <source>
        <dbReference type="ARBA" id="ARBA00023002"/>
    </source>
</evidence>
<dbReference type="GO" id="GO:0016705">
    <property type="term" value="F:oxidoreductase activity, acting on paired donors, with incorporation or reduction of molecular oxygen"/>
    <property type="evidence" value="ECO:0007669"/>
    <property type="project" value="InterPro"/>
</dbReference>